<gene>
    <name evidence="2" type="ORF">FVE85_0296</name>
</gene>
<comment type="caution">
    <text evidence="2">The sequence shown here is derived from an EMBL/GenBank/DDBJ whole genome shotgun (WGS) entry which is preliminary data.</text>
</comment>
<reference evidence="3" key="1">
    <citation type="journal article" date="2019" name="Nat. Commun.">
        <title>Expansion of phycobilisome linker gene families in mesophilic red algae.</title>
        <authorList>
            <person name="Lee J."/>
            <person name="Kim D."/>
            <person name="Bhattacharya D."/>
            <person name="Yoon H.S."/>
        </authorList>
    </citation>
    <scope>NUCLEOTIDE SEQUENCE [LARGE SCALE GENOMIC DNA]</scope>
    <source>
        <strain evidence="3">CCMP 1328</strain>
    </source>
</reference>
<evidence type="ECO:0000313" key="2">
    <source>
        <dbReference type="EMBL" id="KAA8496567.1"/>
    </source>
</evidence>
<evidence type="ECO:0000256" key="1">
    <source>
        <dbReference type="SAM" id="SignalP"/>
    </source>
</evidence>
<organism evidence="2 3">
    <name type="scientific">Porphyridium purpureum</name>
    <name type="common">Red alga</name>
    <name type="synonym">Porphyridium cruentum</name>
    <dbReference type="NCBI Taxonomy" id="35688"/>
    <lineage>
        <taxon>Eukaryota</taxon>
        <taxon>Rhodophyta</taxon>
        <taxon>Bangiophyceae</taxon>
        <taxon>Porphyridiales</taxon>
        <taxon>Porphyridiaceae</taxon>
        <taxon>Porphyridium</taxon>
    </lineage>
</organism>
<sequence>MTAAKACMPLLIVILSFVLLAVSLVSADEPEARRAFKIVPGQAGSVSVSLNTPPVKESTCTFSHQTRGATPEEWELEIRGDPSSGEMFCSVGRASATQTYLMFEGFKLHLGTADLADVIVFDNEGKPLPDDQYEVRGAQVSSVSGWNGQFVGAEIVALLNM</sequence>
<dbReference type="EMBL" id="VRMN01000002">
    <property type="protein sequence ID" value="KAA8496567.1"/>
    <property type="molecule type" value="Genomic_DNA"/>
</dbReference>
<protein>
    <submittedName>
        <fullName evidence="2">Myeloid-derived growth factor</fullName>
    </submittedName>
</protein>
<proteinExistence type="predicted"/>
<name>A0A5J4Z1L3_PORPP</name>
<dbReference type="GO" id="GO:0005615">
    <property type="term" value="C:extracellular space"/>
    <property type="evidence" value="ECO:0007669"/>
    <property type="project" value="TreeGrafter"/>
</dbReference>
<dbReference type="PANTHER" id="PTHR31230">
    <property type="entry name" value="MYELOID-DERIVED GROWTH FACTOR MYDGF"/>
    <property type="match status" value="1"/>
</dbReference>
<keyword evidence="1" id="KW-0732">Signal</keyword>
<evidence type="ECO:0000313" key="3">
    <source>
        <dbReference type="Proteomes" id="UP000324585"/>
    </source>
</evidence>
<feature type="signal peptide" evidence="1">
    <location>
        <begin position="1"/>
        <end position="27"/>
    </location>
</feature>
<dbReference type="AlphaFoldDB" id="A0A5J4Z1L3"/>
<accession>A0A5J4Z1L3</accession>
<dbReference type="InterPro" id="IPR018887">
    <property type="entry name" value="MYDGF"/>
</dbReference>
<dbReference type="Proteomes" id="UP000324585">
    <property type="component" value="Unassembled WGS sequence"/>
</dbReference>
<keyword evidence="3" id="KW-1185">Reference proteome</keyword>
<dbReference type="Pfam" id="PF10572">
    <property type="entry name" value="UPF0556"/>
    <property type="match status" value="1"/>
</dbReference>
<dbReference type="PANTHER" id="PTHR31230:SF1">
    <property type="entry name" value="MYELOID-DERIVED GROWTH FACTOR"/>
    <property type="match status" value="1"/>
</dbReference>
<feature type="chain" id="PRO_5023871908" evidence="1">
    <location>
        <begin position="28"/>
        <end position="161"/>
    </location>
</feature>